<feature type="chain" id="PRO_5045696463" evidence="8">
    <location>
        <begin position="25"/>
        <end position="539"/>
    </location>
</feature>
<evidence type="ECO:0000256" key="7">
    <source>
        <dbReference type="ARBA" id="ARBA00023157"/>
    </source>
</evidence>
<dbReference type="Gene3D" id="3.40.50.1820">
    <property type="entry name" value="alpha/beta hydrolase"/>
    <property type="match status" value="1"/>
</dbReference>
<keyword evidence="5 9" id="KW-0378">Hydrolase</keyword>
<sequence>MLSAVSLSALTLAATSVLTAPATAAPLTAVPIEPGECAALVKTDFTHVQEAPTRLYTAKVVPANGKTEAYCHVTGYVAPQVGFDLKLPMTGWNERILGIGCGGLCGNTELFYDVLPRWKAPLERGYVTFGTDLGHRGADSQDGLWAANNLSAQVDFFFRATHVTTIAARAITEHFYKKPIRYAYFWGDSTGGRQAMMEVQKYPTDYDGVVALCPASNPIDSVQLTFYSVTLSKAFTDYANNASKIKLLAGAVMKQCDGLDGLKDGVIQNPLACHVDLAPLQCAAGQSGGNCLTPGEVTAVQAVYRGPQNGKGQIIAGGLQPGSEADWIGRYLTVDGSESFYYAFMRDFWRYTAFHDPEPDFEPSQLDYDRDVARLDWQQAMHSATNPDLRRFRDHGGKILMLQGWGDTSVIPDGTVDYYTMATRTMGGPKPTQDFFRLFMLPGVGHCDHGGLTGADVLDGVDDLQVMEAWREQGKAPASLTAYRLKKYEGVSSFWPQTAPPDPANVAFSRPLYPYPQVARYKGGDVNAASSFRATEPAK</sequence>
<keyword evidence="6" id="KW-0106">Calcium</keyword>
<dbReference type="InterPro" id="IPR029058">
    <property type="entry name" value="AB_hydrolase_fold"/>
</dbReference>
<evidence type="ECO:0000256" key="1">
    <source>
        <dbReference type="ARBA" id="ARBA00006249"/>
    </source>
</evidence>
<keyword evidence="4 8" id="KW-0732">Signal</keyword>
<comment type="similarity">
    <text evidence="1">Belongs to the tannase family.</text>
</comment>
<protein>
    <submittedName>
        <fullName evidence="9">Feruloyl esterase</fullName>
        <ecNumber evidence="9">3.1.1.73</ecNumber>
    </submittedName>
</protein>
<reference evidence="9 10" key="1">
    <citation type="submission" date="2020-03" db="EMBL/GenBank/DDBJ databases">
        <title>Genomic Encyclopedia of Type Strains, Phase III (KMG-III): the genomes of soil and plant-associated and newly described type strains.</title>
        <authorList>
            <person name="Whitman W."/>
        </authorList>
    </citation>
    <scope>NUCLEOTIDE SEQUENCE [LARGE SCALE GENOMIC DNA]</scope>
    <source>
        <strain evidence="9 10">CECT 8804</strain>
    </source>
</reference>
<keyword evidence="3" id="KW-0479">Metal-binding</keyword>
<gene>
    <name evidence="9" type="ORF">FHS31_002156</name>
</gene>
<dbReference type="Pfam" id="PF07519">
    <property type="entry name" value="Tannase"/>
    <property type="match status" value="1"/>
</dbReference>
<evidence type="ECO:0000256" key="4">
    <source>
        <dbReference type="ARBA" id="ARBA00022729"/>
    </source>
</evidence>
<dbReference type="Proteomes" id="UP000727456">
    <property type="component" value="Unassembled WGS sequence"/>
</dbReference>
<dbReference type="PANTHER" id="PTHR33938">
    <property type="entry name" value="FERULOYL ESTERASE B-RELATED"/>
    <property type="match status" value="1"/>
</dbReference>
<evidence type="ECO:0000256" key="6">
    <source>
        <dbReference type="ARBA" id="ARBA00022837"/>
    </source>
</evidence>
<organism evidence="9 10">
    <name type="scientific">Sphingomonas vulcanisoli</name>
    <dbReference type="NCBI Taxonomy" id="1658060"/>
    <lineage>
        <taxon>Bacteria</taxon>
        <taxon>Pseudomonadati</taxon>
        <taxon>Pseudomonadota</taxon>
        <taxon>Alphaproteobacteria</taxon>
        <taxon>Sphingomonadales</taxon>
        <taxon>Sphingomonadaceae</taxon>
        <taxon>Sphingomonas</taxon>
    </lineage>
</organism>
<name>A0ABX0TVY6_9SPHN</name>
<evidence type="ECO:0000256" key="2">
    <source>
        <dbReference type="ARBA" id="ARBA00022487"/>
    </source>
</evidence>
<feature type="signal peptide" evidence="8">
    <location>
        <begin position="1"/>
        <end position="24"/>
    </location>
</feature>
<evidence type="ECO:0000256" key="3">
    <source>
        <dbReference type="ARBA" id="ARBA00022723"/>
    </source>
</evidence>
<evidence type="ECO:0000313" key="10">
    <source>
        <dbReference type="Proteomes" id="UP000727456"/>
    </source>
</evidence>
<evidence type="ECO:0000313" key="9">
    <source>
        <dbReference type="EMBL" id="NIJ08535.1"/>
    </source>
</evidence>
<keyword evidence="2" id="KW-0719">Serine esterase</keyword>
<dbReference type="RefSeq" id="WP_167073388.1">
    <property type="nucleotide sequence ID" value="NZ_JAAOZC010000005.1"/>
</dbReference>
<dbReference type="GO" id="GO:0030600">
    <property type="term" value="F:feruloyl esterase activity"/>
    <property type="evidence" value="ECO:0007669"/>
    <property type="project" value="UniProtKB-EC"/>
</dbReference>
<evidence type="ECO:0000256" key="5">
    <source>
        <dbReference type="ARBA" id="ARBA00022801"/>
    </source>
</evidence>
<comment type="caution">
    <text evidence="9">The sequence shown here is derived from an EMBL/GenBank/DDBJ whole genome shotgun (WGS) entry which is preliminary data.</text>
</comment>
<keyword evidence="7" id="KW-1015">Disulfide bond</keyword>
<accession>A0ABX0TVY6</accession>
<proteinExistence type="inferred from homology"/>
<dbReference type="SUPFAM" id="SSF53474">
    <property type="entry name" value="alpha/beta-Hydrolases"/>
    <property type="match status" value="1"/>
</dbReference>
<evidence type="ECO:0000256" key="8">
    <source>
        <dbReference type="SAM" id="SignalP"/>
    </source>
</evidence>
<dbReference type="PANTHER" id="PTHR33938:SF15">
    <property type="entry name" value="FERULOYL ESTERASE B-RELATED"/>
    <property type="match status" value="1"/>
</dbReference>
<dbReference type="EC" id="3.1.1.73" evidence="9"/>
<keyword evidence="10" id="KW-1185">Reference proteome</keyword>
<dbReference type="EMBL" id="JAAOZC010000005">
    <property type="protein sequence ID" value="NIJ08535.1"/>
    <property type="molecule type" value="Genomic_DNA"/>
</dbReference>
<dbReference type="InterPro" id="IPR011118">
    <property type="entry name" value="Tannase/feruloyl_esterase"/>
</dbReference>